<dbReference type="AlphaFoldDB" id="A0A1R1XY41"/>
<dbReference type="PANTHER" id="PTHR15503:SF22">
    <property type="entry name" value="TRANSPOSON TY3-I GAG POLYPROTEIN"/>
    <property type="match status" value="1"/>
</dbReference>
<dbReference type="OrthoDB" id="5151719at2759"/>
<name>A0A1R1XY41_9FUNG</name>
<dbReference type="STRING" id="133412.A0A1R1XY41"/>
<accession>A0A1R1XY41</accession>
<evidence type="ECO:0000313" key="2">
    <source>
        <dbReference type="EMBL" id="OMJ19525.1"/>
    </source>
</evidence>
<feature type="non-terminal residue" evidence="2">
    <location>
        <position position="178"/>
    </location>
</feature>
<organism evidence="2 3">
    <name type="scientific">Smittium culicis</name>
    <dbReference type="NCBI Taxonomy" id="133412"/>
    <lineage>
        <taxon>Eukaryota</taxon>
        <taxon>Fungi</taxon>
        <taxon>Fungi incertae sedis</taxon>
        <taxon>Zoopagomycota</taxon>
        <taxon>Kickxellomycotina</taxon>
        <taxon>Harpellomycetes</taxon>
        <taxon>Harpellales</taxon>
        <taxon>Legeriomycetaceae</taxon>
        <taxon>Smittium</taxon>
    </lineage>
</organism>
<evidence type="ECO:0000256" key="1">
    <source>
        <dbReference type="SAM" id="MobiDB-lite"/>
    </source>
</evidence>
<dbReference type="PANTHER" id="PTHR15503">
    <property type="entry name" value="LDOC1 RELATED"/>
    <property type="match status" value="1"/>
</dbReference>
<evidence type="ECO:0000313" key="3">
    <source>
        <dbReference type="Proteomes" id="UP000187283"/>
    </source>
</evidence>
<gene>
    <name evidence="2" type="ORF">AYI70_g4677</name>
</gene>
<feature type="region of interest" description="Disordered" evidence="1">
    <location>
        <begin position="133"/>
        <end position="178"/>
    </location>
</feature>
<dbReference type="Proteomes" id="UP000187283">
    <property type="component" value="Unassembled WGS sequence"/>
</dbReference>
<proteinExistence type="predicted"/>
<protein>
    <submittedName>
        <fullName evidence="2">Retrotransposon-like protein 1</fullName>
    </submittedName>
</protein>
<reference evidence="2 3" key="1">
    <citation type="submission" date="2017-01" db="EMBL/GenBank/DDBJ databases">
        <authorList>
            <person name="Mah S.A."/>
            <person name="Swanson W.J."/>
            <person name="Moy G.W."/>
            <person name="Vacquier V.D."/>
        </authorList>
    </citation>
    <scope>NUCLEOTIDE SEQUENCE [LARGE SCALE GENOMIC DNA]</scope>
    <source>
        <strain evidence="2 3">GSMNP</strain>
    </source>
</reference>
<dbReference type="EMBL" id="LSSN01001462">
    <property type="protein sequence ID" value="OMJ19525.1"/>
    <property type="molecule type" value="Genomic_DNA"/>
</dbReference>
<keyword evidence="3" id="KW-1185">Reference proteome</keyword>
<comment type="caution">
    <text evidence="2">The sequence shown here is derived from an EMBL/GenBank/DDBJ whole genome shotgun (WGS) entry which is preliminary data.</text>
</comment>
<dbReference type="InterPro" id="IPR032567">
    <property type="entry name" value="RTL1-rel"/>
</dbReference>
<sequence>MSDQPSEKSLDSPITMTLRDYNELQRMATALSDLQSRFDTLQTTTASLRRLKQTNSAATYASDFRRLSALISWNDSALCSQYYEGLKEDVKDLFARFERPESLPELIDLSIKIDNRLFERTLEKSIRPRQYFNNTPFVSPVTKPDRETPSQNQPMEIEGTTTRRTTLTPQERQRRREN</sequence>
<feature type="compositionally biased region" description="Low complexity" evidence="1">
    <location>
        <begin position="160"/>
        <end position="170"/>
    </location>
</feature>